<keyword evidence="2" id="KW-0812">Transmembrane</keyword>
<dbReference type="EMBL" id="AACS02000010">
    <property type="protein sequence ID" value="EAU87914.2"/>
    <property type="molecule type" value="Genomic_DNA"/>
</dbReference>
<feature type="compositionally biased region" description="Polar residues" evidence="1">
    <location>
        <begin position="166"/>
        <end position="175"/>
    </location>
</feature>
<dbReference type="RefSeq" id="XP_001833884.2">
    <property type="nucleotide sequence ID" value="XM_001833832.2"/>
</dbReference>
<feature type="compositionally biased region" description="Low complexity" evidence="1">
    <location>
        <begin position="144"/>
        <end position="165"/>
    </location>
</feature>
<keyword evidence="2" id="KW-1133">Transmembrane helix</keyword>
<keyword evidence="4" id="KW-1185">Reference proteome</keyword>
<evidence type="ECO:0000313" key="3">
    <source>
        <dbReference type="EMBL" id="EAU87914.2"/>
    </source>
</evidence>
<dbReference type="OMA" id="AEMETWH"/>
<dbReference type="AlphaFoldDB" id="A8NI19"/>
<gene>
    <name evidence="3" type="ORF">CC1G_01561</name>
</gene>
<evidence type="ECO:0000256" key="2">
    <source>
        <dbReference type="SAM" id="Phobius"/>
    </source>
</evidence>
<comment type="caution">
    <text evidence="3">The sequence shown here is derived from an EMBL/GenBank/DDBJ whole genome shotgun (WGS) entry which is preliminary data.</text>
</comment>
<evidence type="ECO:0000256" key="1">
    <source>
        <dbReference type="SAM" id="MobiDB-lite"/>
    </source>
</evidence>
<dbReference type="Gene3D" id="2.60.120.260">
    <property type="entry name" value="Galactose-binding domain-like"/>
    <property type="match status" value="1"/>
</dbReference>
<proteinExistence type="predicted"/>
<feature type="region of interest" description="Disordered" evidence="1">
    <location>
        <begin position="131"/>
        <end position="175"/>
    </location>
</feature>
<protein>
    <submittedName>
        <fullName evidence="3">Uncharacterized protein</fullName>
    </submittedName>
</protein>
<accession>A8NI19</accession>
<dbReference type="KEGG" id="cci:CC1G_01561"/>
<feature type="transmembrane region" description="Helical" evidence="2">
    <location>
        <begin position="250"/>
        <end position="272"/>
    </location>
</feature>
<dbReference type="InParanoid" id="A8NI19"/>
<sequence>MPAPVRVDDIGPAVVKSSEWATMDNEADAFKNTLTVGGLQGDRVSLRFTGTSIAVFGWLPPVTDDPVILSFSIDGRLVSDRVQIPLGERERPQAEIWRSSALPPGDHEFALEVMERTVLGVDFFEYEPLPPATRVETRPPSSPSPSSDSNVSSTPTPAPSASETENSNSNLADTASVMPTASSGVHLSIPTSITSVQLVNDDVDIVSILSGVATLRKGTRTETGVNPSESSNDMAGRFGTDKGYKAPTAAIVGAGLGALVLVGAIILGLLYLRRRRRDKVNMGMQALSVTAPFDAMNATMSRTPPKMISTLFSGSSKGHLNRVENRPCYNPLESQSSLAAIINSTSPDEPPPEYQHCVTRSPTSTAAVGHAHGTAWSTVGASEKSC</sequence>
<organism evidence="3 4">
    <name type="scientific">Coprinopsis cinerea (strain Okayama-7 / 130 / ATCC MYA-4618 / FGSC 9003)</name>
    <name type="common">Inky cap fungus</name>
    <name type="synonym">Hormographiella aspergillata</name>
    <dbReference type="NCBI Taxonomy" id="240176"/>
    <lineage>
        <taxon>Eukaryota</taxon>
        <taxon>Fungi</taxon>
        <taxon>Dikarya</taxon>
        <taxon>Basidiomycota</taxon>
        <taxon>Agaricomycotina</taxon>
        <taxon>Agaricomycetes</taxon>
        <taxon>Agaricomycetidae</taxon>
        <taxon>Agaricales</taxon>
        <taxon>Agaricineae</taxon>
        <taxon>Psathyrellaceae</taxon>
        <taxon>Coprinopsis</taxon>
    </lineage>
</organism>
<dbReference type="VEuPathDB" id="FungiDB:CC1G_01561"/>
<reference evidence="3 4" key="1">
    <citation type="journal article" date="2010" name="Proc. Natl. Acad. Sci. U.S.A.">
        <title>Insights into evolution of multicellular fungi from the assembled chromosomes of the mushroom Coprinopsis cinerea (Coprinus cinereus).</title>
        <authorList>
            <person name="Stajich J.E."/>
            <person name="Wilke S.K."/>
            <person name="Ahren D."/>
            <person name="Au C.H."/>
            <person name="Birren B.W."/>
            <person name="Borodovsky M."/>
            <person name="Burns C."/>
            <person name="Canback B."/>
            <person name="Casselton L.A."/>
            <person name="Cheng C.K."/>
            <person name="Deng J."/>
            <person name="Dietrich F.S."/>
            <person name="Fargo D.C."/>
            <person name="Farman M.L."/>
            <person name="Gathman A.C."/>
            <person name="Goldberg J."/>
            <person name="Guigo R."/>
            <person name="Hoegger P.J."/>
            <person name="Hooker J.B."/>
            <person name="Huggins A."/>
            <person name="James T.Y."/>
            <person name="Kamada T."/>
            <person name="Kilaru S."/>
            <person name="Kodira C."/>
            <person name="Kues U."/>
            <person name="Kupfer D."/>
            <person name="Kwan H.S."/>
            <person name="Lomsadze A."/>
            <person name="Li W."/>
            <person name="Lilly W.W."/>
            <person name="Ma L.J."/>
            <person name="Mackey A.J."/>
            <person name="Manning G."/>
            <person name="Martin F."/>
            <person name="Muraguchi H."/>
            <person name="Natvig D.O."/>
            <person name="Palmerini H."/>
            <person name="Ramesh M.A."/>
            <person name="Rehmeyer C.J."/>
            <person name="Roe B.A."/>
            <person name="Shenoy N."/>
            <person name="Stanke M."/>
            <person name="Ter-Hovhannisyan V."/>
            <person name="Tunlid A."/>
            <person name="Velagapudi R."/>
            <person name="Vision T.J."/>
            <person name="Zeng Q."/>
            <person name="Zolan M.E."/>
            <person name="Pukkila P.J."/>
        </authorList>
    </citation>
    <scope>NUCLEOTIDE SEQUENCE [LARGE SCALE GENOMIC DNA]</scope>
    <source>
        <strain evidence="4">Okayama-7 / 130 / ATCC MYA-4618 / FGSC 9003</strain>
    </source>
</reference>
<dbReference type="OrthoDB" id="2901006at2759"/>
<dbReference type="GeneID" id="6010388"/>
<dbReference type="Proteomes" id="UP000001861">
    <property type="component" value="Unassembled WGS sequence"/>
</dbReference>
<dbReference type="HOGENOM" id="CLU_715743_0_0_1"/>
<evidence type="ECO:0000313" key="4">
    <source>
        <dbReference type="Proteomes" id="UP000001861"/>
    </source>
</evidence>
<keyword evidence="2" id="KW-0472">Membrane</keyword>
<name>A8NI19_COPC7</name>